<dbReference type="Pfam" id="PF00079">
    <property type="entry name" value="Serpin"/>
    <property type="match status" value="1"/>
</dbReference>
<sequence length="440" mass="49433">MPPCALAPGPAPVDQVYSSTGQSPRKMNFTLGLGLLLAGFLAVEGLLKPNFSPKNHGAVSRAQEQQGRRAAQELARRNVGFGFKLYKKLASNGPSKNIFFSPMSISTAFAMLCLGAQNSTLDEIKVGLNFRKMPEKDLHGGFHYLIQRLNQKTKGLQLSLENTLFLDQRLRPEKRFMAEAKDLYNADSVPTNFENVENAQKQINDYVSKQTQGKINNLIKNIDPGTVMLLANCIFFRARWLHEFDPKATKEEDFFLEENRPVKVPMMFHGGMYAVGYDEQLGCTVLEMPYFNNITAIFVLPDKGNMRRVEEALELDTFDRWKKLITRRVVDVSLPRFSITGTYDLKKILSYLGITKIFQEHGDLTRIVPNRSLKVGEATHKAKLKIDEKGAEGAAASGMQTLPMERPQTFKLNRAFLLMIAENLTPTMLFMGKIANPTGT</sequence>
<dbReference type="AlphaFoldDB" id="A0AA40HY57"/>
<gene>
    <name evidence="4" type="ORF">QTO34_020185</name>
</gene>
<dbReference type="InterPro" id="IPR042185">
    <property type="entry name" value="Serpin_sf_2"/>
</dbReference>
<dbReference type="EMBL" id="JAULJE010000009">
    <property type="protein sequence ID" value="KAK1339502.1"/>
    <property type="molecule type" value="Genomic_DNA"/>
</dbReference>
<evidence type="ECO:0000256" key="2">
    <source>
        <dbReference type="RuleBase" id="RU000411"/>
    </source>
</evidence>
<dbReference type="InterPro" id="IPR042178">
    <property type="entry name" value="Serpin_sf_1"/>
</dbReference>
<dbReference type="InterPro" id="IPR000215">
    <property type="entry name" value="Serpin_fam"/>
</dbReference>
<reference evidence="4" key="1">
    <citation type="submission" date="2023-06" db="EMBL/GenBank/DDBJ databases">
        <title>Reference genome for the Northern bat (Eptesicus nilssonii), a most northern bat species.</title>
        <authorList>
            <person name="Laine V.N."/>
            <person name="Pulliainen A.T."/>
            <person name="Lilley T.M."/>
        </authorList>
    </citation>
    <scope>NUCLEOTIDE SEQUENCE</scope>
    <source>
        <strain evidence="4">BLF_Eptnil</strain>
        <tissue evidence="4">Kidney</tissue>
    </source>
</reference>
<evidence type="ECO:0000259" key="3">
    <source>
        <dbReference type="SMART" id="SM00093"/>
    </source>
</evidence>
<organism evidence="4 5">
    <name type="scientific">Cnephaeus nilssonii</name>
    <name type="common">Northern bat</name>
    <name type="synonym">Eptesicus nilssonii</name>
    <dbReference type="NCBI Taxonomy" id="3371016"/>
    <lineage>
        <taxon>Eukaryota</taxon>
        <taxon>Metazoa</taxon>
        <taxon>Chordata</taxon>
        <taxon>Craniata</taxon>
        <taxon>Vertebrata</taxon>
        <taxon>Euteleostomi</taxon>
        <taxon>Mammalia</taxon>
        <taxon>Eutheria</taxon>
        <taxon>Laurasiatheria</taxon>
        <taxon>Chiroptera</taxon>
        <taxon>Yangochiroptera</taxon>
        <taxon>Vespertilionidae</taxon>
        <taxon>Cnephaeus</taxon>
    </lineage>
</organism>
<dbReference type="GO" id="GO:0004867">
    <property type="term" value="F:serine-type endopeptidase inhibitor activity"/>
    <property type="evidence" value="ECO:0007669"/>
    <property type="project" value="InterPro"/>
</dbReference>
<dbReference type="PANTHER" id="PTHR11461:SF157">
    <property type="entry name" value="SERPIN A12"/>
    <property type="match status" value="1"/>
</dbReference>
<accession>A0AA40HY57</accession>
<comment type="similarity">
    <text evidence="1 2">Belongs to the serpin family.</text>
</comment>
<dbReference type="InterPro" id="IPR036186">
    <property type="entry name" value="Serpin_sf"/>
</dbReference>
<comment type="caution">
    <text evidence="4">The sequence shown here is derived from an EMBL/GenBank/DDBJ whole genome shotgun (WGS) entry which is preliminary data.</text>
</comment>
<dbReference type="Gene3D" id="2.30.39.10">
    <property type="entry name" value="Alpha-1-antitrypsin, domain 1"/>
    <property type="match status" value="1"/>
</dbReference>
<keyword evidence="5" id="KW-1185">Reference proteome</keyword>
<evidence type="ECO:0000313" key="5">
    <source>
        <dbReference type="Proteomes" id="UP001177744"/>
    </source>
</evidence>
<dbReference type="Proteomes" id="UP001177744">
    <property type="component" value="Unassembled WGS sequence"/>
</dbReference>
<evidence type="ECO:0000313" key="4">
    <source>
        <dbReference type="EMBL" id="KAK1339502.1"/>
    </source>
</evidence>
<dbReference type="GO" id="GO:0005615">
    <property type="term" value="C:extracellular space"/>
    <property type="evidence" value="ECO:0007669"/>
    <property type="project" value="InterPro"/>
</dbReference>
<dbReference type="FunFam" id="2.30.39.10:FF:000002">
    <property type="entry name" value="Serpin family D member 1"/>
    <property type="match status" value="1"/>
</dbReference>
<dbReference type="PANTHER" id="PTHR11461">
    <property type="entry name" value="SERINE PROTEASE INHIBITOR, SERPIN"/>
    <property type="match status" value="1"/>
</dbReference>
<dbReference type="SMART" id="SM00093">
    <property type="entry name" value="SERPIN"/>
    <property type="match status" value="1"/>
</dbReference>
<dbReference type="Gene3D" id="3.30.497.10">
    <property type="entry name" value="Antithrombin, subunit I, domain 2"/>
    <property type="match status" value="1"/>
</dbReference>
<proteinExistence type="inferred from homology"/>
<name>A0AA40HY57_CNENI</name>
<protein>
    <recommendedName>
        <fullName evidence="3">Serpin domain-containing protein</fullName>
    </recommendedName>
</protein>
<dbReference type="SUPFAM" id="SSF56574">
    <property type="entry name" value="Serpins"/>
    <property type="match status" value="1"/>
</dbReference>
<evidence type="ECO:0000256" key="1">
    <source>
        <dbReference type="ARBA" id="ARBA00009500"/>
    </source>
</evidence>
<dbReference type="PRINTS" id="PR00780">
    <property type="entry name" value="LEUSERPINII"/>
</dbReference>
<dbReference type="FunFam" id="3.30.497.10:FF:000001">
    <property type="entry name" value="Serine protease inhibitor"/>
    <property type="match status" value="1"/>
</dbReference>
<dbReference type="InterPro" id="IPR023796">
    <property type="entry name" value="Serpin_dom"/>
</dbReference>
<feature type="domain" description="Serpin" evidence="3">
    <location>
        <begin position="83"/>
        <end position="437"/>
    </location>
</feature>